<reference evidence="6" key="1">
    <citation type="submission" date="2021-06" db="EMBL/GenBank/DDBJ databases">
        <authorList>
            <person name="Hodson N. C."/>
            <person name="Mongue J. A."/>
            <person name="Jaron S. K."/>
        </authorList>
    </citation>
    <scope>NUCLEOTIDE SEQUENCE</scope>
</reference>
<dbReference type="InterPro" id="IPR012132">
    <property type="entry name" value="GMC_OxRdtase"/>
</dbReference>
<dbReference type="PANTHER" id="PTHR11552">
    <property type="entry name" value="GLUCOSE-METHANOL-CHOLINE GMC OXIDOREDUCTASE"/>
    <property type="match status" value="1"/>
</dbReference>
<keyword evidence="4" id="KW-0812">Transmembrane</keyword>
<comment type="caution">
    <text evidence="6">The sequence shown here is derived from an EMBL/GenBank/DDBJ whole genome shotgun (WGS) entry which is preliminary data.</text>
</comment>
<proteinExistence type="predicted"/>
<evidence type="ECO:0000313" key="6">
    <source>
        <dbReference type="EMBL" id="CAG7827198.1"/>
    </source>
</evidence>
<feature type="transmembrane region" description="Helical" evidence="4">
    <location>
        <begin position="6"/>
        <end position="30"/>
    </location>
</feature>
<dbReference type="PANTHER" id="PTHR11552:SF147">
    <property type="entry name" value="CHOLINE DEHYDROGENASE, MITOCHONDRIAL"/>
    <property type="match status" value="1"/>
</dbReference>
<dbReference type="Pfam" id="PF00732">
    <property type="entry name" value="GMC_oxred_N"/>
    <property type="match status" value="1"/>
</dbReference>
<evidence type="ECO:0000256" key="3">
    <source>
        <dbReference type="ARBA" id="ARBA00022827"/>
    </source>
</evidence>
<evidence type="ECO:0000313" key="7">
    <source>
        <dbReference type="Proteomes" id="UP000708208"/>
    </source>
</evidence>
<organism evidence="6 7">
    <name type="scientific">Allacma fusca</name>
    <dbReference type="NCBI Taxonomy" id="39272"/>
    <lineage>
        <taxon>Eukaryota</taxon>
        <taxon>Metazoa</taxon>
        <taxon>Ecdysozoa</taxon>
        <taxon>Arthropoda</taxon>
        <taxon>Hexapoda</taxon>
        <taxon>Collembola</taxon>
        <taxon>Symphypleona</taxon>
        <taxon>Sminthuridae</taxon>
        <taxon>Allacma</taxon>
    </lineage>
</organism>
<dbReference type="GO" id="GO:0016614">
    <property type="term" value="F:oxidoreductase activity, acting on CH-OH group of donors"/>
    <property type="evidence" value="ECO:0007669"/>
    <property type="project" value="InterPro"/>
</dbReference>
<keyword evidence="4" id="KW-1133">Transmembrane helix</keyword>
<dbReference type="OrthoDB" id="269227at2759"/>
<dbReference type="GO" id="GO:0050660">
    <property type="term" value="F:flavin adenine dinucleotide binding"/>
    <property type="evidence" value="ECO:0007669"/>
    <property type="project" value="InterPro"/>
</dbReference>
<keyword evidence="2" id="KW-0285">Flavoprotein</keyword>
<evidence type="ECO:0000256" key="1">
    <source>
        <dbReference type="ARBA" id="ARBA00001974"/>
    </source>
</evidence>
<evidence type="ECO:0000256" key="4">
    <source>
        <dbReference type="SAM" id="Phobius"/>
    </source>
</evidence>
<feature type="domain" description="Glucose-methanol-choline oxidoreductase N-terminal" evidence="5">
    <location>
        <begin position="47"/>
        <end position="269"/>
    </location>
</feature>
<gene>
    <name evidence="6" type="ORF">AFUS01_LOCUS37197</name>
</gene>
<name>A0A8J2L6W1_9HEXA</name>
<sequence length="279" mass="31816">MTLTMSPVLVWLSFSSINMWVVILSGFNFYHDYFSSKLYPVDSSEEFDFIVVGSGSAGSVVANRLSRNNRVFLLEAGGDPIHLHTIPGLAPDLLHRPQIDWIHKSLPQKDTLKAHVEQVSRWPRGKALGGSSNLNYMLYVRSHPLDYDNWANITGDPTWSYENVLPFFKKSNDYHGHFYNEKHYGQTGYGTLRVEELKWNPLKNCFINAGKQMGYPYIDLNGPQSSGFCELEVNQKNGERCGTFQAFVRPILHRENLVISRYSQATKAIPNKYSLQEGM</sequence>
<comment type="cofactor">
    <cofactor evidence="1">
        <name>FAD</name>
        <dbReference type="ChEBI" id="CHEBI:57692"/>
    </cofactor>
</comment>
<keyword evidence="7" id="KW-1185">Reference proteome</keyword>
<dbReference type="InterPro" id="IPR000172">
    <property type="entry name" value="GMC_OxRdtase_N"/>
</dbReference>
<keyword evidence="4" id="KW-0472">Membrane</keyword>
<protein>
    <recommendedName>
        <fullName evidence="5">Glucose-methanol-choline oxidoreductase N-terminal domain-containing protein</fullName>
    </recommendedName>
</protein>
<keyword evidence="3" id="KW-0274">FAD</keyword>
<accession>A0A8J2L6W1</accession>
<evidence type="ECO:0000256" key="2">
    <source>
        <dbReference type="ARBA" id="ARBA00022630"/>
    </source>
</evidence>
<evidence type="ECO:0000259" key="5">
    <source>
        <dbReference type="Pfam" id="PF00732"/>
    </source>
</evidence>
<dbReference type="Proteomes" id="UP000708208">
    <property type="component" value="Unassembled WGS sequence"/>
</dbReference>
<dbReference type="AlphaFoldDB" id="A0A8J2L6W1"/>
<dbReference type="EMBL" id="CAJVCH010542613">
    <property type="protein sequence ID" value="CAG7827198.1"/>
    <property type="molecule type" value="Genomic_DNA"/>
</dbReference>